<keyword evidence="2" id="KW-0813">Transport</keyword>
<dbReference type="GO" id="GO:0005737">
    <property type="term" value="C:cytoplasm"/>
    <property type="evidence" value="ECO:0007669"/>
    <property type="project" value="UniProtKB-SubCell"/>
</dbReference>
<feature type="repeat" description="CHCR" evidence="5">
    <location>
        <begin position="616"/>
        <end position="775"/>
    </location>
</feature>
<dbReference type="PANTHER" id="PTHR12894:SF27">
    <property type="entry name" value="TRANSFORMING GROWTH FACTOR-BETA RECEPTOR-ASSOCIATED PROTEIN 1"/>
    <property type="match status" value="1"/>
</dbReference>
<dbReference type="GO" id="GO:0034058">
    <property type="term" value="P:endosomal vesicle fusion"/>
    <property type="evidence" value="ECO:0007669"/>
    <property type="project" value="TreeGrafter"/>
</dbReference>
<dbReference type="AlphaFoldDB" id="A0A818PBJ3"/>
<feature type="domain" description="CNH" evidence="6">
    <location>
        <begin position="47"/>
        <end position="358"/>
    </location>
</feature>
<evidence type="ECO:0000313" key="8">
    <source>
        <dbReference type="Proteomes" id="UP000663836"/>
    </source>
</evidence>
<comment type="caution">
    <text evidence="7">The sequence shown here is derived from an EMBL/GenBank/DDBJ whole genome shotgun (WGS) entry which is preliminary data.</text>
</comment>
<dbReference type="PROSITE" id="PS50219">
    <property type="entry name" value="CNH"/>
    <property type="match status" value="1"/>
</dbReference>
<proteinExistence type="predicted"/>
<dbReference type="GO" id="GO:0006886">
    <property type="term" value="P:intracellular protein transport"/>
    <property type="evidence" value="ECO:0007669"/>
    <property type="project" value="UniProtKB-UniRule"/>
</dbReference>
<keyword evidence="3" id="KW-0963">Cytoplasm</keyword>
<evidence type="ECO:0000256" key="1">
    <source>
        <dbReference type="ARBA" id="ARBA00004496"/>
    </source>
</evidence>
<dbReference type="Pfam" id="PF00780">
    <property type="entry name" value="CNH"/>
    <property type="match status" value="1"/>
</dbReference>
<dbReference type="PROSITE" id="PS50236">
    <property type="entry name" value="CHCR"/>
    <property type="match status" value="1"/>
</dbReference>
<evidence type="ECO:0000256" key="4">
    <source>
        <dbReference type="ARBA" id="ARBA00022927"/>
    </source>
</evidence>
<dbReference type="EMBL" id="CAJOBD010000238">
    <property type="protein sequence ID" value="CAF3621662.1"/>
    <property type="molecule type" value="Genomic_DNA"/>
</dbReference>
<comment type="subcellular location">
    <subcellularLocation>
        <location evidence="1">Cytoplasm</location>
    </subcellularLocation>
</comment>
<accession>A0A818PBJ3</accession>
<dbReference type="InterPro" id="IPR000547">
    <property type="entry name" value="Clathrin_H-chain/VPS_repeat"/>
</dbReference>
<dbReference type="Proteomes" id="UP000663836">
    <property type="component" value="Unassembled WGS sequence"/>
</dbReference>
<sequence length="898" mass="104385">MTVLTCIVSQQQQRQLSSSSSNQLFHIVTALKPFHSQLCQFKFENCIQDSSYADQLDTGCNIYSRLRDCFRLLLDESQCLSLQLKHEYKKAKQNEYEACSFRIREKTSDDSTPSETKGYECLCIGSQNLGTRKPIIKIKVVRVSLHRVFTLSDNFLQIFDSDNLQPIPNIKLKNVSTFGISNTSDQHQGGYIDICVSTKRNKIQIYRLDKININLIYEISVQDSFISISMDDHGIIGCSETEYFSYDSLNSNDRRSISSFTSILKLDDPNTTACFTNISPGQYLLNGPNVGVTTSLQGMSQRAPIMFISSPINFIYSHPYLIVLVRDYIHIYSYLDDQLKQEIPLKYCRTLLTMQQENIKNIIVTNKDNIYLLVPLSLEEQIEQLLNSYRLQEALTLAESTCSSIKQRNTNQLVLSTKKRIALIEFTSMNVVRALSLFDDINLDFHEIMTQIPNFLPLNSPWPNIDENLKNQYIQWLNAFCDYMRKKSAEFSRQSDYYPALLKAYLIVKSREIIIEFIQTNSSYIPVDYCKILIDAQHYHAAALLYSTHEKHEQAIDIWKKLVSNEYSNDETFPGIWIIAKYILERNIDRSLEFSIATWLLERHEEELALKIFTSKYQSESNNDPFSSKQVINLIKTHPIALVTYLEYAVFKLKLETDEIHTMLVNIYLDQILSKSDIDNEQTRSKLQAFIITSNSYRVQTILNRINQTNRLQREVALLYGKMNKFEQAFRILVDELEDFEYAENYCIALSQGKSSDDRKIVAHVLFKVFLNSLNKYPNEIKTALLRLLCNNEIEFDFIEVLQHLPSHWSLASLSQILLRALRTYSYTQRSTKIESSLIRVQNEKLNIKLRQLKCLNTMINEQRQCKHCLQQFYETSCVIYQDGSQVHVHCAKNYNRN</sequence>
<evidence type="ECO:0000313" key="7">
    <source>
        <dbReference type="EMBL" id="CAF3621662.1"/>
    </source>
</evidence>
<gene>
    <name evidence="7" type="ORF">JBS370_LOCUS4814</name>
</gene>
<reference evidence="7" key="1">
    <citation type="submission" date="2021-02" db="EMBL/GenBank/DDBJ databases">
        <authorList>
            <person name="Nowell W R."/>
        </authorList>
    </citation>
    <scope>NUCLEOTIDE SEQUENCE</scope>
</reference>
<protein>
    <recommendedName>
        <fullName evidence="6">CNH domain-containing protein</fullName>
    </recommendedName>
</protein>
<dbReference type="InterPro" id="IPR019452">
    <property type="entry name" value="VPS39/TGF_beta_rcpt-assoc_1"/>
</dbReference>
<organism evidence="7 8">
    <name type="scientific">Rotaria sordida</name>
    <dbReference type="NCBI Taxonomy" id="392033"/>
    <lineage>
        <taxon>Eukaryota</taxon>
        <taxon>Metazoa</taxon>
        <taxon>Spiralia</taxon>
        <taxon>Gnathifera</taxon>
        <taxon>Rotifera</taxon>
        <taxon>Eurotatoria</taxon>
        <taxon>Bdelloidea</taxon>
        <taxon>Philodinida</taxon>
        <taxon>Philodinidae</taxon>
        <taxon>Rotaria</taxon>
    </lineage>
</organism>
<dbReference type="PANTHER" id="PTHR12894">
    <property type="entry name" value="CNH DOMAIN CONTAINING"/>
    <property type="match status" value="1"/>
</dbReference>
<dbReference type="InterPro" id="IPR032914">
    <property type="entry name" value="Vam6/VPS39/TRAP1"/>
</dbReference>
<keyword evidence="4" id="KW-0653">Protein transport</keyword>
<name>A0A818PBJ3_9BILA</name>
<evidence type="ECO:0000259" key="6">
    <source>
        <dbReference type="PROSITE" id="PS50219"/>
    </source>
</evidence>
<dbReference type="Pfam" id="PF10366">
    <property type="entry name" value="Vps39_1"/>
    <property type="match status" value="1"/>
</dbReference>
<evidence type="ECO:0000256" key="2">
    <source>
        <dbReference type="ARBA" id="ARBA00022448"/>
    </source>
</evidence>
<evidence type="ECO:0000256" key="3">
    <source>
        <dbReference type="ARBA" id="ARBA00022490"/>
    </source>
</evidence>
<dbReference type="GO" id="GO:0016020">
    <property type="term" value="C:membrane"/>
    <property type="evidence" value="ECO:0007669"/>
    <property type="project" value="TreeGrafter"/>
</dbReference>
<evidence type="ECO:0000256" key="5">
    <source>
        <dbReference type="PROSITE-ProRule" id="PRU01006"/>
    </source>
</evidence>
<dbReference type="GO" id="GO:0006914">
    <property type="term" value="P:autophagy"/>
    <property type="evidence" value="ECO:0007669"/>
    <property type="project" value="TreeGrafter"/>
</dbReference>
<dbReference type="InterPro" id="IPR001180">
    <property type="entry name" value="CNH_dom"/>
</dbReference>